<dbReference type="AlphaFoldDB" id="A0A5B6TKU1"/>
<evidence type="ECO:0000313" key="1">
    <source>
        <dbReference type="EMBL" id="KAA3436722.1"/>
    </source>
</evidence>
<name>A0A5B6TKU1_9BACT</name>
<protein>
    <submittedName>
        <fullName evidence="1">Uncharacterized protein</fullName>
    </submittedName>
</protein>
<accession>A0A5B6TKU1</accession>
<sequence length="290" mass="33943">MFEMKFILSERLKRGRSLAYFASGTRIREGYKELPFENVILIDHSFKDVICFDQKVIKIGLTATLATGLLKEVGAKLDAFVCINEGLSEGNGHVPIQNQGIFSNILPLMKEEYIHVACPGYYGQRKWKKMFNLPQLATVLDENDVDYLDPKIFSDYYRYKKCFVWKVKKQTGEPSTFKLGSRTITVQRKNIWEDYGTRKLFIRCSPLETDNIKSVAPDVEILKDYSFERLLQYCTTNKIKRIGLSPWLRHSYNGFLSYIKDNEERFPFPQELNFYHLEKNDFKQLYALAQ</sequence>
<reference evidence="1 2" key="1">
    <citation type="submission" date="2019-07" db="EMBL/GenBank/DDBJ databases">
        <title>Rufibacter sp. nov., isolated from lake sediment.</title>
        <authorList>
            <person name="Qu J.-H."/>
        </authorList>
    </citation>
    <scope>NUCLEOTIDE SEQUENCE [LARGE SCALE GENOMIC DNA]</scope>
    <source>
        <strain evidence="1 2">NBS58-1</strain>
    </source>
</reference>
<dbReference type="OrthoDB" id="891840at2"/>
<dbReference type="Proteomes" id="UP000324133">
    <property type="component" value="Unassembled WGS sequence"/>
</dbReference>
<gene>
    <name evidence="1" type="ORF">FOA19_20300</name>
</gene>
<evidence type="ECO:0000313" key="2">
    <source>
        <dbReference type="Proteomes" id="UP000324133"/>
    </source>
</evidence>
<keyword evidence="2" id="KW-1185">Reference proteome</keyword>
<organism evidence="1 2">
    <name type="scientific">Rufibacter hautae</name>
    <dbReference type="NCBI Taxonomy" id="2595005"/>
    <lineage>
        <taxon>Bacteria</taxon>
        <taxon>Pseudomonadati</taxon>
        <taxon>Bacteroidota</taxon>
        <taxon>Cytophagia</taxon>
        <taxon>Cytophagales</taxon>
        <taxon>Hymenobacteraceae</taxon>
        <taxon>Rufibacter</taxon>
    </lineage>
</organism>
<dbReference type="EMBL" id="VKKY01000003">
    <property type="protein sequence ID" value="KAA3436722.1"/>
    <property type="molecule type" value="Genomic_DNA"/>
</dbReference>
<comment type="caution">
    <text evidence="1">The sequence shown here is derived from an EMBL/GenBank/DDBJ whole genome shotgun (WGS) entry which is preliminary data.</text>
</comment>
<proteinExistence type="predicted"/>